<dbReference type="RefSeq" id="WP_163607593.1">
    <property type="nucleotide sequence ID" value="NZ_JAABOO010000003.1"/>
</dbReference>
<accession>A0A6P0ULT1</accession>
<protein>
    <recommendedName>
        <fullName evidence="4">Outer membrane lipoprotein carrier protein LolA</fullName>
    </recommendedName>
</protein>
<gene>
    <name evidence="2" type="ORF">GWK08_12685</name>
</gene>
<evidence type="ECO:0008006" key="4">
    <source>
        <dbReference type="Google" id="ProtNLM"/>
    </source>
</evidence>
<reference evidence="2 3" key="1">
    <citation type="submission" date="2020-01" db="EMBL/GenBank/DDBJ databases">
        <title>Leptobacterium flavescens.</title>
        <authorList>
            <person name="Wang G."/>
        </authorList>
    </citation>
    <scope>NUCLEOTIDE SEQUENCE [LARGE SCALE GENOMIC DNA]</scope>
    <source>
        <strain evidence="2 3">KCTC 22160</strain>
    </source>
</reference>
<dbReference type="Proteomes" id="UP000468581">
    <property type="component" value="Unassembled WGS sequence"/>
</dbReference>
<feature type="chain" id="PRO_5027000480" description="Outer membrane lipoprotein carrier protein LolA" evidence="1">
    <location>
        <begin position="21"/>
        <end position="248"/>
    </location>
</feature>
<sequence>MRNTLLCTVFLLVGAFCLNAQNPTGRFTPQAATAFTEDLRTIEQIKRVVGQAGSGIDRFNELGVTGTAYLYEDFKPGNIFFNDKDKGRFMLRYNIYAEEFETLEDDGSNSIVLKTSEVSLVMDGMKYIFKYYLNDDRKEFGYFQIVEELGRITLLRKYRKVVQEGKKAITSFDVTRPNRLVDLDNYFIMIDNNEIYLTKLTNSKLAAVFKELGVKLKPYLKDNKLNVKNQEDFLKALKYANDQLGEKQ</sequence>
<keyword evidence="1" id="KW-0732">Signal</keyword>
<keyword evidence="3" id="KW-1185">Reference proteome</keyword>
<evidence type="ECO:0000256" key="1">
    <source>
        <dbReference type="SAM" id="SignalP"/>
    </source>
</evidence>
<name>A0A6P0ULT1_9FLAO</name>
<feature type="signal peptide" evidence="1">
    <location>
        <begin position="1"/>
        <end position="20"/>
    </location>
</feature>
<evidence type="ECO:0000313" key="2">
    <source>
        <dbReference type="EMBL" id="NER14301.1"/>
    </source>
</evidence>
<dbReference type="AlphaFoldDB" id="A0A6P0ULT1"/>
<comment type="caution">
    <text evidence="2">The sequence shown here is derived from an EMBL/GenBank/DDBJ whole genome shotgun (WGS) entry which is preliminary data.</text>
</comment>
<organism evidence="2 3">
    <name type="scientific">Leptobacterium flavescens</name>
    <dbReference type="NCBI Taxonomy" id="472055"/>
    <lineage>
        <taxon>Bacteria</taxon>
        <taxon>Pseudomonadati</taxon>
        <taxon>Bacteroidota</taxon>
        <taxon>Flavobacteriia</taxon>
        <taxon>Flavobacteriales</taxon>
        <taxon>Flavobacteriaceae</taxon>
        <taxon>Leptobacterium</taxon>
    </lineage>
</organism>
<proteinExistence type="predicted"/>
<dbReference type="EMBL" id="JAABOO010000003">
    <property type="protein sequence ID" value="NER14301.1"/>
    <property type="molecule type" value="Genomic_DNA"/>
</dbReference>
<evidence type="ECO:0000313" key="3">
    <source>
        <dbReference type="Proteomes" id="UP000468581"/>
    </source>
</evidence>